<dbReference type="CDD" id="cd03811">
    <property type="entry name" value="GT4_GT28_WabH-like"/>
    <property type="match status" value="1"/>
</dbReference>
<protein>
    <submittedName>
        <fullName evidence="3">Glycosyl transferase</fullName>
    </submittedName>
</protein>
<feature type="domain" description="Glycosyltransferase subfamily 4-like N-terminal" evidence="2">
    <location>
        <begin position="13"/>
        <end position="164"/>
    </location>
</feature>
<dbReference type="Pfam" id="PF13439">
    <property type="entry name" value="Glyco_transf_4"/>
    <property type="match status" value="1"/>
</dbReference>
<dbReference type="PANTHER" id="PTHR12526:SF630">
    <property type="entry name" value="GLYCOSYLTRANSFERASE"/>
    <property type="match status" value="1"/>
</dbReference>
<dbReference type="EMBL" id="BKCF01000004">
    <property type="protein sequence ID" value="GEQ86797.1"/>
    <property type="molecule type" value="Genomic_DNA"/>
</dbReference>
<dbReference type="RefSeq" id="WP_151894714.1">
    <property type="nucleotide sequence ID" value="NZ_BKCF01000004.1"/>
</dbReference>
<dbReference type="GO" id="GO:0016757">
    <property type="term" value="F:glycosyltransferase activity"/>
    <property type="evidence" value="ECO:0007669"/>
    <property type="project" value="UniProtKB-ARBA"/>
</dbReference>
<dbReference type="PANTHER" id="PTHR12526">
    <property type="entry name" value="GLYCOSYLTRANSFERASE"/>
    <property type="match status" value="1"/>
</dbReference>
<dbReference type="Gene3D" id="3.40.50.2000">
    <property type="entry name" value="Glycogen Phosphorylase B"/>
    <property type="match status" value="2"/>
</dbReference>
<evidence type="ECO:0000259" key="1">
    <source>
        <dbReference type="Pfam" id="PF00534"/>
    </source>
</evidence>
<reference evidence="3 4" key="1">
    <citation type="submission" date="2019-08" db="EMBL/GenBank/DDBJ databases">
        <title>Ulvibacter marinistellae sp. nov., isolated from a starfish, Patiria pectinifera.</title>
        <authorList>
            <person name="Kawano K."/>
            <person name="Ushijima N."/>
            <person name="Kihara M."/>
            <person name="Itoh H."/>
        </authorList>
    </citation>
    <scope>NUCLEOTIDE SEQUENCE [LARGE SCALE GENOMIC DNA]</scope>
    <source>
        <strain evidence="3 4">KK4</strain>
    </source>
</reference>
<dbReference type="OrthoDB" id="823685at2"/>
<keyword evidence="3" id="KW-0808">Transferase</keyword>
<evidence type="ECO:0000313" key="3">
    <source>
        <dbReference type="EMBL" id="GEQ86797.1"/>
    </source>
</evidence>
<sequence>MRVLQLIDNLDAGGAERVAVTFANTLHSKIDFSAIAVTRKEGILNNTLDKNVPYLFIKKKGTFDLKALSRLKKYVKENNVDIVHAHTTSYFFATLLKLRVPRLKLIWHEHQGNRVHTSRINNKVLYGCSKLFSGILTVNEPLKKWCLTYLSNSKVEYIPNFVSVANISEEEKRREQSIVCVANLKEPKNHINLLRAFKIVNAQFPYWNLKLIGKDFNDTYSQNLKDFVKLNKLTDNVTFKGVVANVNLELKTALIGVLSSSDEGLPMALLEYGAFGLAVVCTNVGQCPKVIGTFGKIVENDNCNQLAQALIEYINDLEMCKYDSKLFREHILANYGLKTVVPQLLTFYKSI</sequence>
<dbReference type="SUPFAM" id="SSF53756">
    <property type="entry name" value="UDP-Glycosyltransferase/glycogen phosphorylase"/>
    <property type="match status" value="1"/>
</dbReference>
<dbReference type="InterPro" id="IPR001296">
    <property type="entry name" value="Glyco_trans_1"/>
</dbReference>
<feature type="domain" description="Glycosyl transferase family 1" evidence="1">
    <location>
        <begin position="171"/>
        <end position="321"/>
    </location>
</feature>
<keyword evidence="4" id="KW-1185">Reference proteome</keyword>
<gene>
    <name evidence="3" type="ORF">ULMS_23050</name>
</gene>
<evidence type="ECO:0000313" key="4">
    <source>
        <dbReference type="Proteomes" id="UP000326994"/>
    </source>
</evidence>
<proteinExistence type="predicted"/>
<organism evidence="3 4">
    <name type="scientific">Patiriisocius marinistellae</name>
    <dbReference type="NCBI Taxonomy" id="2494560"/>
    <lineage>
        <taxon>Bacteria</taxon>
        <taxon>Pseudomonadati</taxon>
        <taxon>Bacteroidota</taxon>
        <taxon>Flavobacteriia</taxon>
        <taxon>Flavobacteriales</taxon>
        <taxon>Flavobacteriaceae</taxon>
        <taxon>Patiriisocius</taxon>
    </lineage>
</organism>
<comment type="caution">
    <text evidence="3">The sequence shown here is derived from an EMBL/GenBank/DDBJ whole genome shotgun (WGS) entry which is preliminary data.</text>
</comment>
<dbReference type="InterPro" id="IPR028098">
    <property type="entry name" value="Glyco_trans_4-like_N"/>
</dbReference>
<dbReference type="Proteomes" id="UP000326994">
    <property type="component" value="Unassembled WGS sequence"/>
</dbReference>
<dbReference type="Pfam" id="PF00534">
    <property type="entry name" value="Glycos_transf_1"/>
    <property type="match status" value="1"/>
</dbReference>
<dbReference type="AlphaFoldDB" id="A0A5J4FVS9"/>
<name>A0A5J4FVS9_9FLAO</name>
<accession>A0A5J4FVS9</accession>
<evidence type="ECO:0000259" key="2">
    <source>
        <dbReference type="Pfam" id="PF13439"/>
    </source>
</evidence>